<proteinExistence type="predicted"/>
<dbReference type="SUPFAM" id="SSF57667">
    <property type="entry name" value="beta-beta-alpha zinc fingers"/>
    <property type="match status" value="2"/>
</dbReference>
<dbReference type="Gene3D" id="3.30.160.60">
    <property type="entry name" value="Classic Zinc Finger"/>
    <property type="match status" value="5"/>
</dbReference>
<dbReference type="PANTHER" id="PTHR24379">
    <property type="entry name" value="KRAB AND ZINC FINGER DOMAIN-CONTAINING"/>
    <property type="match status" value="1"/>
</dbReference>
<keyword evidence="3 5" id="KW-0863">Zinc-finger</keyword>
<dbReference type="InterPro" id="IPR013087">
    <property type="entry name" value="Znf_C2H2_type"/>
</dbReference>
<feature type="domain" description="C2H2-type" evidence="8">
    <location>
        <begin position="711"/>
        <end position="738"/>
    </location>
</feature>
<feature type="binding site" evidence="6">
    <location>
        <position position="131"/>
    </location>
    <ligand>
        <name>Zn(2+)</name>
        <dbReference type="ChEBI" id="CHEBI:29105"/>
    </ligand>
</feature>
<dbReference type="SMART" id="SM00355">
    <property type="entry name" value="ZnF_C2H2"/>
    <property type="match status" value="11"/>
</dbReference>
<feature type="domain" description="C2H2-type" evidence="8">
    <location>
        <begin position="526"/>
        <end position="554"/>
    </location>
</feature>
<protein>
    <submittedName>
        <fullName evidence="10">Uncharacterized protein</fullName>
    </submittedName>
</protein>
<dbReference type="EMBL" id="JBEDNZ010000030">
    <property type="protein sequence ID" value="KAL0809043.1"/>
    <property type="molecule type" value="Genomic_DNA"/>
</dbReference>
<evidence type="ECO:0000313" key="10">
    <source>
        <dbReference type="EMBL" id="KAL0809043.1"/>
    </source>
</evidence>
<feature type="region of interest" description="Disordered" evidence="7">
    <location>
        <begin position="786"/>
        <end position="832"/>
    </location>
</feature>
<sequence length="832" mass="96386">MGKARARTGVICAVPLCMSACFPNCGIRFHPVKASKKLERVSASSDLDSYNDSDEVVDFTSDDECTVKEEQKNRQKPAKLKPKAAKNKTKTEISPVDEIINEIFEESNSGDQNLYEDPEFTEPYDVLIHVCRICLGTGCAMYSMNEYNLEPTYLLLTGINSDMFDETKMPQMLCFECVKKLQNFIEFSTKSLTAWSLLNDLIEQDKLSMDEIKRIDREKHMLSSKLGYTIFEPNYFDLEIQECVEENKALTNKYHSESLANFKDHKQSTFIDDETYLEMSVDGDGDTFTNIKEEIEEHDNLDIVPNENSLPIKNKNPDKSENPSENVYPSDKDEPSDGEDDFFYSNENVSENNSPIKNEEYDSEDDIYNSNEKQKFSKIYKREFVEMFEVKSLTIEMQKAVVESKKNTKRYKNSLFKCDKCFKAYNFELPFKKHMKRHTNECGEFVCPACHCHYLTRYNLTNHVRKQHEKHFQCRLCPFKTTTRCTARLHKKFHDGKRYRCKKCPKTFMKPSPYMAHKQRYHPEDAVCHLCGDSHAGFQNLASHIRSAHSGEDLKLPPPKSSAALYGMESVRRKETGSTHSLAYFVTTLPDDSPCCDQCEIRFRDKEAIRRHFAVSPLHGNPPKTPWKYKIIGKNKRPGYTKKVIICEQCGVECGDRRKYARHFASEHPGLNRTQYSGKFMCELCGNVLVTKALLNEHIKMHADDSKRNVFVCDICGVKRSTKSSMYLHKKDHRLSRKCEICMRVFASQANLNKHSRIHTTKPYACKICNKRFCMPSDRKAHIKHTHMGEPWPKKKKRPKGTAAQQTRHEEDMIEMDQCTEQSDVTQDNEEE</sequence>
<feature type="domain" description="C2H2-type" evidence="8">
    <location>
        <begin position="737"/>
        <end position="764"/>
    </location>
</feature>
<dbReference type="PROSITE" id="PS51915">
    <property type="entry name" value="ZAD"/>
    <property type="match status" value="1"/>
</dbReference>
<evidence type="ECO:0000256" key="3">
    <source>
        <dbReference type="ARBA" id="ARBA00022771"/>
    </source>
</evidence>
<dbReference type="Pfam" id="PF00096">
    <property type="entry name" value="zf-C2H2"/>
    <property type="match status" value="1"/>
</dbReference>
<feature type="compositionally biased region" description="Basic residues" evidence="7">
    <location>
        <begin position="74"/>
        <end position="88"/>
    </location>
</feature>
<organism evidence="10 11">
    <name type="scientific">Loxostege sticticalis</name>
    <name type="common">Beet webworm moth</name>
    <dbReference type="NCBI Taxonomy" id="481309"/>
    <lineage>
        <taxon>Eukaryota</taxon>
        <taxon>Metazoa</taxon>
        <taxon>Ecdysozoa</taxon>
        <taxon>Arthropoda</taxon>
        <taxon>Hexapoda</taxon>
        <taxon>Insecta</taxon>
        <taxon>Pterygota</taxon>
        <taxon>Neoptera</taxon>
        <taxon>Endopterygota</taxon>
        <taxon>Lepidoptera</taxon>
        <taxon>Glossata</taxon>
        <taxon>Ditrysia</taxon>
        <taxon>Pyraloidea</taxon>
        <taxon>Crambidae</taxon>
        <taxon>Pyraustinae</taxon>
        <taxon>Loxostege</taxon>
    </lineage>
</organism>
<keyword evidence="1 6" id="KW-0479">Metal-binding</keyword>
<name>A0ABD0S4P3_LOXSC</name>
<feature type="binding site" evidence="6">
    <location>
        <position position="177"/>
    </location>
    <ligand>
        <name>Zn(2+)</name>
        <dbReference type="ChEBI" id="CHEBI:29105"/>
    </ligand>
</feature>
<feature type="region of interest" description="Disordered" evidence="7">
    <location>
        <begin position="67"/>
        <end position="91"/>
    </location>
</feature>
<dbReference type="PROSITE" id="PS00028">
    <property type="entry name" value="ZINC_FINGER_C2H2_1"/>
    <property type="match status" value="6"/>
</dbReference>
<evidence type="ECO:0000256" key="6">
    <source>
        <dbReference type="PROSITE-ProRule" id="PRU01263"/>
    </source>
</evidence>
<feature type="domain" description="C2H2-type" evidence="8">
    <location>
        <begin position="764"/>
        <end position="792"/>
    </location>
</feature>
<evidence type="ECO:0000256" key="2">
    <source>
        <dbReference type="ARBA" id="ARBA00022737"/>
    </source>
</evidence>
<feature type="domain" description="C2H2-type" evidence="8">
    <location>
        <begin position="416"/>
        <end position="443"/>
    </location>
</feature>
<keyword evidence="4 6" id="KW-0862">Zinc</keyword>
<feature type="binding site" evidence="6">
    <location>
        <position position="174"/>
    </location>
    <ligand>
        <name>Zn(2+)</name>
        <dbReference type="ChEBI" id="CHEBI:29105"/>
    </ligand>
</feature>
<dbReference type="Proteomes" id="UP001549921">
    <property type="component" value="Unassembled WGS sequence"/>
</dbReference>
<dbReference type="GO" id="GO:0008270">
    <property type="term" value="F:zinc ion binding"/>
    <property type="evidence" value="ECO:0007669"/>
    <property type="project" value="UniProtKB-UniRule"/>
</dbReference>
<dbReference type="PANTHER" id="PTHR24379:SF121">
    <property type="entry name" value="C2H2-TYPE DOMAIN-CONTAINING PROTEIN"/>
    <property type="match status" value="1"/>
</dbReference>
<evidence type="ECO:0000256" key="1">
    <source>
        <dbReference type="ARBA" id="ARBA00022723"/>
    </source>
</evidence>
<evidence type="ECO:0000313" key="11">
    <source>
        <dbReference type="Proteomes" id="UP001549921"/>
    </source>
</evidence>
<feature type="region of interest" description="Disordered" evidence="7">
    <location>
        <begin position="296"/>
        <end position="368"/>
    </location>
</feature>
<comment type="caution">
    <text evidence="10">The sequence shown here is derived from an EMBL/GenBank/DDBJ whole genome shotgun (WGS) entry which is preliminary data.</text>
</comment>
<dbReference type="PROSITE" id="PS50157">
    <property type="entry name" value="ZINC_FINGER_C2H2_2"/>
    <property type="match status" value="7"/>
</dbReference>
<evidence type="ECO:0000256" key="4">
    <source>
        <dbReference type="ARBA" id="ARBA00022833"/>
    </source>
</evidence>
<feature type="compositionally biased region" description="Polar residues" evidence="7">
    <location>
        <begin position="345"/>
        <end position="356"/>
    </location>
</feature>
<feature type="domain" description="C2H2-type" evidence="8">
    <location>
        <begin position="680"/>
        <end position="707"/>
    </location>
</feature>
<evidence type="ECO:0000259" key="8">
    <source>
        <dbReference type="PROSITE" id="PS50157"/>
    </source>
</evidence>
<accession>A0ABD0S4P3</accession>
<evidence type="ECO:0000256" key="7">
    <source>
        <dbReference type="SAM" id="MobiDB-lite"/>
    </source>
</evidence>
<feature type="binding site" evidence="6">
    <location>
        <position position="134"/>
    </location>
    <ligand>
        <name>Zn(2+)</name>
        <dbReference type="ChEBI" id="CHEBI:29105"/>
    </ligand>
</feature>
<evidence type="ECO:0000259" key="9">
    <source>
        <dbReference type="PROSITE" id="PS51915"/>
    </source>
</evidence>
<gene>
    <name evidence="10" type="ORF">ABMA28_012682</name>
</gene>
<dbReference type="SMART" id="SM00868">
    <property type="entry name" value="zf-AD"/>
    <property type="match status" value="1"/>
</dbReference>
<dbReference type="InterPro" id="IPR036236">
    <property type="entry name" value="Znf_C2H2_sf"/>
</dbReference>
<dbReference type="InterPro" id="IPR012934">
    <property type="entry name" value="Znf_AD"/>
</dbReference>
<dbReference type="SUPFAM" id="SSF57716">
    <property type="entry name" value="Glucocorticoid receptor-like (DNA-binding domain)"/>
    <property type="match status" value="1"/>
</dbReference>
<dbReference type="AlphaFoldDB" id="A0ABD0S4P3"/>
<feature type="domain" description="ZAD" evidence="9">
    <location>
        <begin position="129"/>
        <end position="201"/>
    </location>
</feature>
<feature type="domain" description="C2H2-type" evidence="8">
    <location>
        <begin position="499"/>
        <end position="527"/>
    </location>
</feature>
<keyword evidence="2" id="KW-0677">Repeat</keyword>
<reference evidence="10 11" key="1">
    <citation type="submission" date="2024-06" db="EMBL/GenBank/DDBJ databases">
        <title>A chromosome-level genome assembly of beet webworm, Loxostege sticticalis.</title>
        <authorList>
            <person name="Zhang Y."/>
        </authorList>
    </citation>
    <scope>NUCLEOTIDE SEQUENCE [LARGE SCALE GENOMIC DNA]</scope>
    <source>
        <strain evidence="10">AQ028</strain>
        <tissue evidence="10">Male pupae</tissue>
    </source>
</reference>
<evidence type="ECO:0000256" key="5">
    <source>
        <dbReference type="PROSITE-ProRule" id="PRU00042"/>
    </source>
</evidence>